<dbReference type="InterPro" id="IPR050180">
    <property type="entry name" value="RNR_Ribonuclease"/>
</dbReference>
<accession>A0A919SLX2</accession>
<protein>
    <submittedName>
        <fullName evidence="3">Ribonuclease R</fullName>
    </submittedName>
</protein>
<dbReference type="GO" id="GO:0005829">
    <property type="term" value="C:cytosol"/>
    <property type="evidence" value="ECO:0007669"/>
    <property type="project" value="TreeGrafter"/>
</dbReference>
<proteinExistence type="predicted"/>
<dbReference type="EMBL" id="BOQL01000049">
    <property type="protein sequence ID" value="GIM74031.1"/>
    <property type="molecule type" value="Genomic_DNA"/>
</dbReference>
<comment type="caution">
    <text evidence="3">The sequence shown here is derived from an EMBL/GenBank/DDBJ whole genome shotgun (WGS) entry which is preliminary data.</text>
</comment>
<dbReference type="PANTHER" id="PTHR23355">
    <property type="entry name" value="RIBONUCLEASE"/>
    <property type="match status" value="1"/>
</dbReference>
<sequence length="506" mass="53942">MPINRVWAPHIDFSQLRRELELPAEFPPDAMREAREAATGVTLPAVDRTDIPFVTVDPATSRDLDQAMELTRRSAGGYRVRYAIADVASYVRPGGALEAETWVRGQTIYFPDGKVPLHPQVLSEGAVSLLPDVDRAAILWTIDLDADGEIVAIALERARVRSRAKLDYVGLQADVDAGTAPESIALLPELGTLLARRAADRGAVNLPLPEQEVEQNGDGWQLVLRAPLAVEEHNAQISLLTGMAAATLMLRGGIGLLRTMPAARPEAVTKLRAAAASLDVPWPPDASVGAVVASVDPASPRGAAFLNQAAELLRGAGYTAFDNETPDETGHGGVGAPYAHVTAPLRRLADRYATEVCLALHEGREVPQWAREALPRLPKCMATTDRVASAADRGAVGLAEAVLLAHRVGETFEAGVLDVDEDRTKAGQDATAKPGGQPATATEPPAAAKPNGRDKPNNRRPRGGKVAIDEPAVQARCLGDLPLGDRIQVRLTQADPATREVLFERI</sequence>
<dbReference type="SUPFAM" id="SSF50249">
    <property type="entry name" value="Nucleic acid-binding proteins"/>
    <property type="match status" value="1"/>
</dbReference>
<gene>
    <name evidence="3" type="ORF">Aau02nite_58870</name>
</gene>
<dbReference type="GO" id="GO:0003723">
    <property type="term" value="F:RNA binding"/>
    <property type="evidence" value="ECO:0007669"/>
    <property type="project" value="InterPro"/>
</dbReference>
<keyword evidence="4" id="KW-1185">Reference proteome</keyword>
<dbReference type="SMART" id="SM00955">
    <property type="entry name" value="RNB"/>
    <property type="match status" value="1"/>
</dbReference>
<dbReference type="RefSeq" id="WP_212991811.1">
    <property type="nucleotide sequence ID" value="NZ_BAABEA010000026.1"/>
</dbReference>
<feature type="compositionally biased region" description="Low complexity" evidence="1">
    <location>
        <begin position="434"/>
        <end position="450"/>
    </location>
</feature>
<evidence type="ECO:0000313" key="3">
    <source>
        <dbReference type="EMBL" id="GIM74031.1"/>
    </source>
</evidence>
<feature type="domain" description="RNB" evidence="2">
    <location>
        <begin position="45"/>
        <end position="363"/>
    </location>
</feature>
<dbReference type="InterPro" id="IPR040596">
    <property type="entry name" value="RNase_II_C_S1"/>
</dbReference>
<evidence type="ECO:0000256" key="1">
    <source>
        <dbReference type="SAM" id="MobiDB-lite"/>
    </source>
</evidence>
<dbReference type="InterPro" id="IPR012340">
    <property type="entry name" value="NA-bd_OB-fold"/>
</dbReference>
<feature type="region of interest" description="Disordered" evidence="1">
    <location>
        <begin position="419"/>
        <end position="471"/>
    </location>
</feature>
<dbReference type="Proteomes" id="UP000681340">
    <property type="component" value="Unassembled WGS sequence"/>
</dbReference>
<dbReference type="PANTHER" id="PTHR23355:SF9">
    <property type="entry name" value="DIS3-LIKE EXONUCLEASE 2"/>
    <property type="match status" value="1"/>
</dbReference>
<dbReference type="Pfam" id="PF00773">
    <property type="entry name" value="RNB"/>
    <property type="match status" value="1"/>
</dbReference>
<reference evidence="3" key="1">
    <citation type="submission" date="2021-03" db="EMBL/GenBank/DDBJ databases">
        <title>Whole genome shotgun sequence of Actinoplanes auranticolor NBRC 12245.</title>
        <authorList>
            <person name="Komaki H."/>
            <person name="Tamura T."/>
        </authorList>
    </citation>
    <scope>NUCLEOTIDE SEQUENCE</scope>
    <source>
        <strain evidence="3">NBRC 12245</strain>
    </source>
</reference>
<organism evidence="3 4">
    <name type="scientific">Actinoplanes auranticolor</name>
    <dbReference type="NCBI Taxonomy" id="47988"/>
    <lineage>
        <taxon>Bacteria</taxon>
        <taxon>Bacillati</taxon>
        <taxon>Actinomycetota</taxon>
        <taxon>Actinomycetes</taxon>
        <taxon>Micromonosporales</taxon>
        <taxon>Micromonosporaceae</taxon>
        <taxon>Actinoplanes</taxon>
    </lineage>
</organism>
<name>A0A919SLX2_9ACTN</name>
<dbReference type="InterPro" id="IPR001900">
    <property type="entry name" value="RNase_II/R"/>
</dbReference>
<evidence type="ECO:0000313" key="4">
    <source>
        <dbReference type="Proteomes" id="UP000681340"/>
    </source>
</evidence>
<dbReference type="GO" id="GO:0006402">
    <property type="term" value="P:mRNA catabolic process"/>
    <property type="evidence" value="ECO:0007669"/>
    <property type="project" value="TreeGrafter"/>
</dbReference>
<dbReference type="Pfam" id="PF18614">
    <property type="entry name" value="RNase_II_C_S1"/>
    <property type="match status" value="1"/>
</dbReference>
<dbReference type="GO" id="GO:0004540">
    <property type="term" value="F:RNA nuclease activity"/>
    <property type="evidence" value="ECO:0007669"/>
    <property type="project" value="InterPro"/>
</dbReference>
<dbReference type="AlphaFoldDB" id="A0A919SLX2"/>
<evidence type="ECO:0000259" key="2">
    <source>
        <dbReference type="SMART" id="SM00955"/>
    </source>
</evidence>